<dbReference type="GO" id="GO:0016787">
    <property type="term" value="F:hydrolase activity"/>
    <property type="evidence" value="ECO:0007669"/>
    <property type="project" value="UniProtKB-KW"/>
</dbReference>
<dbReference type="Gene3D" id="3.40.50.1820">
    <property type="entry name" value="alpha/beta hydrolase"/>
    <property type="match status" value="1"/>
</dbReference>
<keyword evidence="2" id="KW-0378">Hydrolase</keyword>
<dbReference type="PANTHER" id="PTHR43433:SF5">
    <property type="entry name" value="AB HYDROLASE-1 DOMAIN-CONTAINING PROTEIN"/>
    <property type="match status" value="1"/>
</dbReference>
<dbReference type="SUPFAM" id="SSF53474">
    <property type="entry name" value="alpha/beta-Hydrolases"/>
    <property type="match status" value="1"/>
</dbReference>
<proteinExistence type="predicted"/>
<reference evidence="3" key="1">
    <citation type="journal article" date="2019" name="Int. J. Syst. Evol. Microbiol.">
        <title>The Global Catalogue of Microorganisms (GCM) 10K type strain sequencing project: providing services to taxonomists for standard genome sequencing and annotation.</title>
        <authorList>
            <consortium name="The Broad Institute Genomics Platform"/>
            <consortium name="The Broad Institute Genome Sequencing Center for Infectious Disease"/>
            <person name="Wu L."/>
            <person name="Ma J."/>
        </authorList>
    </citation>
    <scope>NUCLEOTIDE SEQUENCE [LARGE SCALE GENOMIC DNA]</scope>
    <source>
        <strain evidence="3">CGMCC 4.7643</strain>
    </source>
</reference>
<keyword evidence="3" id="KW-1185">Reference proteome</keyword>
<dbReference type="InterPro" id="IPR000073">
    <property type="entry name" value="AB_hydrolase_1"/>
</dbReference>
<dbReference type="Pfam" id="PF12697">
    <property type="entry name" value="Abhydrolase_6"/>
    <property type="match status" value="1"/>
</dbReference>
<dbReference type="InterPro" id="IPR050471">
    <property type="entry name" value="AB_hydrolase"/>
</dbReference>
<protein>
    <submittedName>
        <fullName evidence="2">Alpha/beta fold hydrolase</fullName>
    </submittedName>
</protein>
<dbReference type="PANTHER" id="PTHR43433">
    <property type="entry name" value="HYDROLASE, ALPHA/BETA FOLD FAMILY PROTEIN"/>
    <property type="match status" value="1"/>
</dbReference>
<feature type="domain" description="AB hydrolase-1" evidence="1">
    <location>
        <begin position="34"/>
        <end position="275"/>
    </location>
</feature>
<comment type="caution">
    <text evidence="2">The sequence shown here is derived from an EMBL/GenBank/DDBJ whole genome shotgun (WGS) entry which is preliminary data.</text>
</comment>
<accession>A0ABW5GMA7</accession>
<dbReference type="EMBL" id="JBHUKU010000014">
    <property type="protein sequence ID" value="MFD2462016.1"/>
    <property type="molecule type" value="Genomic_DNA"/>
</dbReference>
<dbReference type="RefSeq" id="WP_345391324.1">
    <property type="nucleotide sequence ID" value="NZ_BAABHG010000004.1"/>
</dbReference>
<evidence type="ECO:0000313" key="3">
    <source>
        <dbReference type="Proteomes" id="UP001597419"/>
    </source>
</evidence>
<evidence type="ECO:0000259" key="1">
    <source>
        <dbReference type="Pfam" id="PF12697"/>
    </source>
</evidence>
<gene>
    <name evidence="2" type="ORF">ACFSYJ_25645</name>
</gene>
<dbReference type="PRINTS" id="PR00111">
    <property type="entry name" value="ABHYDROLASE"/>
</dbReference>
<sequence>MTTNGHTFGTSAFVPLADGRRLHYMARGTGGPVVVFESGMGFSRSTWGLVQPSVAGHVRAVVYDRAGTGRSDPDPRPRTLARLAGDLGALLDALGPGPFVLVGHSWGGPIVRVAAAADPARVRGLVLVDQSDENCDLFFTPSTEKRHRVSQAVLPAVTRLGLYRTLGSRPGRVQPADVAADHRREDFTPGATRALLAEMAPFPGELRALRDRPPVLDPFAVSVITGMRSARINARVRKAITAAHRRTAYAVPHGRLVEAPRSGHLVMFTEPELIVGEILRMLD</sequence>
<dbReference type="InterPro" id="IPR029058">
    <property type="entry name" value="AB_hydrolase_fold"/>
</dbReference>
<evidence type="ECO:0000313" key="2">
    <source>
        <dbReference type="EMBL" id="MFD2462016.1"/>
    </source>
</evidence>
<organism evidence="2 3">
    <name type="scientific">Amycolatopsis samaneae</name>
    <dbReference type="NCBI Taxonomy" id="664691"/>
    <lineage>
        <taxon>Bacteria</taxon>
        <taxon>Bacillati</taxon>
        <taxon>Actinomycetota</taxon>
        <taxon>Actinomycetes</taxon>
        <taxon>Pseudonocardiales</taxon>
        <taxon>Pseudonocardiaceae</taxon>
        <taxon>Amycolatopsis</taxon>
    </lineage>
</organism>
<name>A0ABW5GMA7_9PSEU</name>
<dbReference type="Proteomes" id="UP001597419">
    <property type="component" value="Unassembled WGS sequence"/>
</dbReference>